<dbReference type="Pfam" id="PF00069">
    <property type="entry name" value="Pkinase"/>
    <property type="match status" value="1"/>
</dbReference>
<name>A0A1A9ZLU7_GLOPL</name>
<dbReference type="GO" id="GO:0005524">
    <property type="term" value="F:ATP binding"/>
    <property type="evidence" value="ECO:0007669"/>
    <property type="project" value="InterPro"/>
</dbReference>
<dbReference type="Gene3D" id="3.30.200.20">
    <property type="entry name" value="Phosphorylase Kinase, domain 1"/>
    <property type="match status" value="1"/>
</dbReference>
<dbReference type="InterPro" id="IPR000719">
    <property type="entry name" value="Prot_kinase_dom"/>
</dbReference>
<dbReference type="SMART" id="SM00220">
    <property type="entry name" value="S_TKc"/>
    <property type="match status" value="1"/>
</dbReference>
<feature type="domain" description="Protein kinase" evidence="2">
    <location>
        <begin position="76"/>
        <end position="409"/>
    </location>
</feature>
<sequence length="409" mass="46208">METNRKKNCDNCNSRPDSFLKKTAKTPTRKRAFILLNSLEDLAEKMQESGTPQRVLRNPQSEEVKKGCSPLNIPPSPFMRNLGYGTGVNVYRLERSGQTCSPWAVKRASHRIEQLNHDKYATLNNRIVKEAEILRQLQHPNIIGFRTITKDCNGVDALAMECCNTSLGLILERRFEENEGPLPAIQTKKLIEDIAKALDYLHTEARLLHGDIKSYNVLVKGEFEICKLCDFGVSLPLDETGHVDFAKDSKLEYVGTLLWSAPETFKDGKIGSSCDIFSFGLVIYETIALVPPHTFEVEQNEIEDLNNEENCSNASGSNEDTIKQNCPNIDETNNELDESNVSESLENSLSDELTYGTRPPLPGAFDFSDDYNIIIELFYLCTNEIPTDRPNAKEIWQSLQREKETTESE</sequence>
<reference evidence="3" key="2">
    <citation type="submission" date="2020-05" db="UniProtKB">
        <authorList>
            <consortium name="EnsemblMetazoa"/>
        </authorList>
    </citation>
    <scope>IDENTIFICATION</scope>
    <source>
        <strain evidence="3">IAEA</strain>
    </source>
</reference>
<dbReference type="InterPro" id="IPR011009">
    <property type="entry name" value="Kinase-like_dom_sf"/>
</dbReference>
<proteinExistence type="predicted"/>
<dbReference type="PROSITE" id="PS00108">
    <property type="entry name" value="PROTEIN_KINASE_ST"/>
    <property type="match status" value="1"/>
</dbReference>
<dbReference type="Proteomes" id="UP000092445">
    <property type="component" value="Unassembled WGS sequence"/>
</dbReference>
<protein>
    <recommendedName>
        <fullName evidence="2">Protein kinase domain-containing protein</fullName>
    </recommendedName>
</protein>
<dbReference type="EnsemblMetazoa" id="GPAI018652-RA">
    <property type="protein sequence ID" value="GPAI018652-PA"/>
    <property type="gene ID" value="GPAI018652"/>
</dbReference>
<evidence type="ECO:0000313" key="3">
    <source>
        <dbReference type="EnsemblMetazoa" id="GPAI018652-PA"/>
    </source>
</evidence>
<dbReference type="GO" id="GO:0004674">
    <property type="term" value="F:protein serine/threonine kinase activity"/>
    <property type="evidence" value="ECO:0007669"/>
    <property type="project" value="TreeGrafter"/>
</dbReference>
<dbReference type="VEuPathDB" id="VectorBase:GPAI018652"/>
<accession>A0A1A9ZLU7</accession>
<dbReference type="AlphaFoldDB" id="A0A1A9ZLU7"/>
<evidence type="ECO:0000256" key="1">
    <source>
        <dbReference type="SAM" id="MobiDB-lite"/>
    </source>
</evidence>
<feature type="region of interest" description="Disordered" evidence="1">
    <location>
        <begin position="1"/>
        <end position="24"/>
    </location>
</feature>
<dbReference type="Gene3D" id="1.10.510.10">
    <property type="entry name" value="Transferase(Phosphotransferase) domain 1"/>
    <property type="match status" value="1"/>
</dbReference>
<evidence type="ECO:0000259" key="2">
    <source>
        <dbReference type="PROSITE" id="PS50011"/>
    </source>
</evidence>
<organism evidence="3 4">
    <name type="scientific">Glossina pallidipes</name>
    <name type="common">Tsetse fly</name>
    <dbReference type="NCBI Taxonomy" id="7398"/>
    <lineage>
        <taxon>Eukaryota</taxon>
        <taxon>Metazoa</taxon>
        <taxon>Ecdysozoa</taxon>
        <taxon>Arthropoda</taxon>
        <taxon>Hexapoda</taxon>
        <taxon>Insecta</taxon>
        <taxon>Pterygota</taxon>
        <taxon>Neoptera</taxon>
        <taxon>Endopterygota</taxon>
        <taxon>Diptera</taxon>
        <taxon>Brachycera</taxon>
        <taxon>Muscomorpha</taxon>
        <taxon>Hippoboscoidea</taxon>
        <taxon>Glossinidae</taxon>
        <taxon>Glossina</taxon>
    </lineage>
</organism>
<feature type="region of interest" description="Disordered" evidence="1">
    <location>
        <begin position="47"/>
        <end position="70"/>
    </location>
</feature>
<dbReference type="SUPFAM" id="SSF56112">
    <property type="entry name" value="Protein kinase-like (PK-like)"/>
    <property type="match status" value="1"/>
</dbReference>
<dbReference type="InterPro" id="IPR053235">
    <property type="entry name" value="Ser_Thr_kinase"/>
</dbReference>
<dbReference type="PANTHER" id="PTHR24361">
    <property type="entry name" value="MITOGEN-ACTIVATED KINASE KINASE KINASE"/>
    <property type="match status" value="1"/>
</dbReference>
<dbReference type="GO" id="GO:0005737">
    <property type="term" value="C:cytoplasm"/>
    <property type="evidence" value="ECO:0007669"/>
    <property type="project" value="TreeGrafter"/>
</dbReference>
<feature type="region of interest" description="Disordered" evidence="1">
    <location>
        <begin position="328"/>
        <end position="348"/>
    </location>
</feature>
<dbReference type="PROSITE" id="PS50011">
    <property type="entry name" value="PROTEIN_KINASE_DOM"/>
    <property type="match status" value="1"/>
</dbReference>
<dbReference type="STRING" id="7398.A0A1A9ZLU7"/>
<reference evidence="4" key="1">
    <citation type="submission" date="2014-03" db="EMBL/GenBank/DDBJ databases">
        <authorList>
            <person name="Aksoy S."/>
            <person name="Warren W."/>
            <person name="Wilson R.K."/>
        </authorList>
    </citation>
    <scope>NUCLEOTIDE SEQUENCE [LARGE SCALE GENOMIC DNA]</scope>
    <source>
        <strain evidence="4">IAEA</strain>
    </source>
</reference>
<keyword evidence="4" id="KW-1185">Reference proteome</keyword>
<evidence type="ECO:0000313" key="4">
    <source>
        <dbReference type="Proteomes" id="UP000092445"/>
    </source>
</evidence>
<dbReference type="InterPro" id="IPR008271">
    <property type="entry name" value="Ser/Thr_kinase_AS"/>
</dbReference>